<evidence type="ECO:0000313" key="3">
    <source>
        <dbReference type="Proteomes" id="UP000626092"/>
    </source>
</evidence>
<keyword evidence="3" id="KW-1185">Reference proteome</keyword>
<dbReference type="OrthoDB" id="1736962at2759"/>
<dbReference type="EMBL" id="WJXA01000002">
    <property type="protein sequence ID" value="KAF7150909.1"/>
    <property type="molecule type" value="Genomic_DNA"/>
</dbReference>
<evidence type="ECO:0000313" key="2">
    <source>
        <dbReference type="EMBL" id="KAF7150909.1"/>
    </source>
</evidence>
<gene>
    <name evidence="2" type="ORF">RHSIM_Rhsim02G0111600</name>
</gene>
<dbReference type="Proteomes" id="UP000626092">
    <property type="component" value="Unassembled WGS sequence"/>
</dbReference>
<dbReference type="AlphaFoldDB" id="A0A834HGV4"/>
<sequence>MFATGDEQLKRWVTFGMMKEVFKLGVADAKFQTSYVLLVLSSLLCPTTKDVASIKFYPTMYDLTKISSYAWPQFVLDWLVKEITVVKKRDVKEVDNRKDAPGVSVLDDEAYKGMNCQEGEFGEAQNAYHTLQKSFLEQLQHIIIMDAALMSHVSEITTEKNPSKGKDVREMDSPLDDDACHEIPSSSTSTLKKAGKGVAVDEMDEERISGFEDVHNARDMPF</sequence>
<evidence type="ECO:0000256" key="1">
    <source>
        <dbReference type="SAM" id="MobiDB-lite"/>
    </source>
</evidence>
<evidence type="ECO:0008006" key="4">
    <source>
        <dbReference type="Google" id="ProtNLM"/>
    </source>
</evidence>
<proteinExistence type="predicted"/>
<name>A0A834HGV4_RHOSS</name>
<feature type="region of interest" description="Disordered" evidence="1">
    <location>
        <begin position="178"/>
        <end position="198"/>
    </location>
</feature>
<reference evidence="2" key="1">
    <citation type="submission" date="2019-11" db="EMBL/GenBank/DDBJ databases">
        <authorList>
            <person name="Liu Y."/>
            <person name="Hou J."/>
            <person name="Li T.-Q."/>
            <person name="Guan C.-H."/>
            <person name="Wu X."/>
            <person name="Wu H.-Z."/>
            <person name="Ling F."/>
            <person name="Zhang R."/>
            <person name="Shi X.-G."/>
            <person name="Ren J.-P."/>
            <person name="Chen E.-F."/>
            <person name="Sun J.-M."/>
        </authorList>
    </citation>
    <scope>NUCLEOTIDE SEQUENCE</scope>
    <source>
        <strain evidence="2">Adult_tree_wgs_1</strain>
        <tissue evidence="2">Leaves</tissue>
    </source>
</reference>
<organism evidence="2 3">
    <name type="scientific">Rhododendron simsii</name>
    <name type="common">Sims's rhododendron</name>
    <dbReference type="NCBI Taxonomy" id="118357"/>
    <lineage>
        <taxon>Eukaryota</taxon>
        <taxon>Viridiplantae</taxon>
        <taxon>Streptophyta</taxon>
        <taxon>Embryophyta</taxon>
        <taxon>Tracheophyta</taxon>
        <taxon>Spermatophyta</taxon>
        <taxon>Magnoliopsida</taxon>
        <taxon>eudicotyledons</taxon>
        <taxon>Gunneridae</taxon>
        <taxon>Pentapetalae</taxon>
        <taxon>asterids</taxon>
        <taxon>Ericales</taxon>
        <taxon>Ericaceae</taxon>
        <taxon>Ericoideae</taxon>
        <taxon>Rhodoreae</taxon>
        <taxon>Rhododendron</taxon>
    </lineage>
</organism>
<accession>A0A834HGV4</accession>
<protein>
    <recommendedName>
        <fullName evidence="4">Aminotransferase-like plant mobile domain-containing protein</fullName>
    </recommendedName>
</protein>
<comment type="caution">
    <text evidence="2">The sequence shown here is derived from an EMBL/GenBank/DDBJ whole genome shotgun (WGS) entry which is preliminary data.</text>
</comment>